<dbReference type="GO" id="GO:0016829">
    <property type="term" value="F:lyase activity"/>
    <property type="evidence" value="ECO:0007669"/>
    <property type="project" value="UniProtKB-KW"/>
</dbReference>
<dbReference type="EMBL" id="MZGX01000002">
    <property type="protein sequence ID" value="OPX45832.1"/>
    <property type="molecule type" value="Genomic_DNA"/>
</dbReference>
<dbReference type="Proteomes" id="UP000191554">
    <property type="component" value="Unassembled WGS sequence"/>
</dbReference>
<reference evidence="1 2" key="1">
    <citation type="submission" date="2017-03" db="EMBL/GenBank/DDBJ databases">
        <title>Genome sequence of Clostridium hungatei DSM 14427.</title>
        <authorList>
            <person name="Poehlein A."/>
            <person name="Daniel R."/>
        </authorList>
    </citation>
    <scope>NUCLEOTIDE SEQUENCE [LARGE SCALE GENOMIC DNA]</scope>
    <source>
        <strain evidence="1 2">DSM 14427</strain>
    </source>
</reference>
<dbReference type="STRING" id="48256.CLHUN_03050"/>
<protein>
    <submittedName>
        <fullName evidence="1">Tetraprenyl-beta-curcumene synthase</fullName>
        <ecNumber evidence="1">4.2.3.130</ecNumber>
    </submittedName>
</protein>
<sequence>MVSFIRSLSYSKKYNKIIYPSIEKKIREYRVYTKRIRKLSVKSTAREALDKSRSDAAVSSICLLYDNVNMELAAEVLFSFEAIVQYLNSVCLRSYTGTEPFLKLIFSSLRDALNLRTDSYENYFTFFPSKDDDGYLTILVEKCRQKVLLLPSYHVIRDHLAAFLSLFIDLQVTKFSSDDNAKEVNLINWSAAHGQKYSQLSCWEYCMAVDSTLSIRLLLAMATDPELSEQKAENLNSTFFPWICCIQKILEGYISYNDDLFAGNINYDFYYDNLKEYENRIVFFTDRALKLRTSEWSHTRTAVKLLLSIYITHPKASEGMNRITSKALLKAGGRGMSFYTLAVRLLRSKKYF</sequence>
<accession>A0A1V4SPP5</accession>
<gene>
    <name evidence="1" type="primary">ytpB</name>
    <name evidence="1" type="ORF">CLHUN_03050</name>
</gene>
<organism evidence="1 2">
    <name type="scientific">Ruminiclostridium hungatei</name>
    <name type="common">Clostridium hungatei</name>
    <dbReference type="NCBI Taxonomy" id="48256"/>
    <lineage>
        <taxon>Bacteria</taxon>
        <taxon>Bacillati</taxon>
        <taxon>Bacillota</taxon>
        <taxon>Clostridia</taxon>
        <taxon>Eubacteriales</taxon>
        <taxon>Oscillospiraceae</taxon>
        <taxon>Ruminiclostridium</taxon>
    </lineage>
</organism>
<evidence type="ECO:0000313" key="2">
    <source>
        <dbReference type="Proteomes" id="UP000191554"/>
    </source>
</evidence>
<dbReference type="EC" id="4.2.3.130" evidence="1"/>
<dbReference type="InterPro" id="IPR019712">
    <property type="entry name" value="YtpB-like"/>
</dbReference>
<comment type="caution">
    <text evidence="1">The sequence shown here is derived from an EMBL/GenBank/DDBJ whole genome shotgun (WGS) entry which is preliminary data.</text>
</comment>
<keyword evidence="1" id="KW-0456">Lyase</keyword>
<name>A0A1V4SPP5_RUMHU</name>
<evidence type="ECO:0000313" key="1">
    <source>
        <dbReference type="EMBL" id="OPX45832.1"/>
    </source>
</evidence>
<dbReference type="OrthoDB" id="2371262at2"/>
<dbReference type="AlphaFoldDB" id="A0A1V4SPP5"/>
<dbReference type="RefSeq" id="WP_080062804.1">
    <property type="nucleotide sequence ID" value="NZ_MZGX01000002.1"/>
</dbReference>
<dbReference type="Pfam" id="PF10776">
    <property type="entry name" value="DUF2600"/>
    <property type="match status" value="1"/>
</dbReference>
<proteinExistence type="predicted"/>
<keyword evidence="2" id="KW-1185">Reference proteome</keyword>